<reference evidence="3 4" key="1">
    <citation type="submission" date="2021-05" db="EMBL/GenBank/DDBJ databases">
        <title>The draft genome of Geobacter luticola JCM 17780.</title>
        <authorList>
            <person name="Xu Z."/>
            <person name="Masuda Y."/>
            <person name="Itoh H."/>
            <person name="Senoo K."/>
        </authorList>
    </citation>
    <scope>NUCLEOTIDE SEQUENCE [LARGE SCALE GENOMIC DNA]</scope>
    <source>
        <strain evidence="3 4">JCM 17780</strain>
    </source>
</reference>
<name>A0ABS5SFD8_9BACT</name>
<accession>A0ABS5SFD8</accession>
<keyword evidence="4" id="KW-1185">Reference proteome</keyword>
<evidence type="ECO:0000256" key="2">
    <source>
        <dbReference type="SAM" id="SignalP"/>
    </source>
</evidence>
<dbReference type="Proteomes" id="UP000756860">
    <property type="component" value="Unassembled WGS sequence"/>
</dbReference>
<feature type="signal peptide" evidence="2">
    <location>
        <begin position="1"/>
        <end position="26"/>
    </location>
</feature>
<evidence type="ECO:0000313" key="4">
    <source>
        <dbReference type="Proteomes" id="UP000756860"/>
    </source>
</evidence>
<proteinExistence type="predicted"/>
<dbReference type="EMBL" id="JAHCVK010000007">
    <property type="protein sequence ID" value="MBT0654085.1"/>
    <property type="molecule type" value="Genomic_DNA"/>
</dbReference>
<keyword evidence="1" id="KW-0812">Transmembrane</keyword>
<evidence type="ECO:0008006" key="5">
    <source>
        <dbReference type="Google" id="ProtNLM"/>
    </source>
</evidence>
<feature type="chain" id="PRO_5046700364" description="Glycine zipper 2TM domain-containing protein" evidence="2">
    <location>
        <begin position="27"/>
        <end position="130"/>
    </location>
</feature>
<keyword evidence="1" id="KW-1133">Transmembrane helix</keyword>
<organism evidence="3 4">
    <name type="scientific">Geomobilimonas luticola</name>
    <dbReference type="NCBI Taxonomy" id="1114878"/>
    <lineage>
        <taxon>Bacteria</taxon>
        <taxon>Pseudomonadati</taxon>
        <taxon>Thermodesulfobacteriota</taxon>
        <taxon>Desulfuromonadia</taxon>
        <taxon>Geobacterales</taxon>
        <taxon>Geobacteraceae</taxon>
        <taxon>Geomobilimonas</taxon>
    </lineage>
</organism>
<evidence type="ECO:0000313" key="3">
    <source>
        <dbReference type="EMBL" id="MBT0654085.1"/>
    </source>
</evidence>
<feature type="transmembrane region" description="Helical" evidence="1">
    <location>
        <begin position="37"/>
        <end position="56"/>
    </location>
</feature>
<comment type="caution">
    <text evidence="3">The sequence shown here is derived from an EMBL/GenBank/DDBJ whole genome shotgun (WGS) entry which is preliminary data.</text>
</comment>
<keyword evidence="1" id="KW-0472">Membrane</keyword>
<keyword evidence="2" id="KW-0732">Signal</keyword>
<sequence>MKEFKRAVLVIVSAVLLTSWSVPAHAADGVFRDIFENAFYGGLAGTLVGGALLAFTKRPGDHLDYLSVGAATGVIAGTAYGIAKSSRALAEIDNGKVRLAMPTIMPEFQEASAKGGSTVMLKAELIRGKF</sequence>
<dbReference type="RefSeq" id="WP_214176095.1">
    <property type="nucleotide sequence ID" value="NZ_JAHCVK010000007.1"/>
</dbReference>
<evidence type="ECO:0000256" key="1">
    <source>
        <dbReference type="SAM" id="Phobius"/>
    </source>
</evidence>
<protein>
    <recommendedName>
        <fullName evidence="5">Glycine zipper 2TM domain-containing protein</fullName>
    </recommendedName>
</protein>
<gene>
    <name evidence="3" type="ORF">KI810_13545</name>
</gene>